<dbReference type="InterPro" id="IPR015927">
    <property type="entry name" value="Peptidase_S24_S26A/B/C"/>
</dbReference>
<sequence length="245" mass="28838">MKVATTRDRLKQIMSERNLRPIDILRQSEYYQKEMNIKLNKVNLSHYISGRNEPNKEKVRLLAKTLKVSEQWLNGFDAPKDAVLTKSELYKHFDMVNQSDKIALDVKYLEKKYPNDTTIGNIISNYDKLEDKQRQSLLQYSDILLEASYQADSYDIVATMMDNSMLPLYRTDERLMVTFGYDFKYGEIYLIECDKDIYIRKVFYNEYSIKLVPINDEYPVITISLPLEKHFKIIGKIVGKIKTSP</sequence>
<keyword evidence="1" id="KW-0805">Transcription regulation</keyword>
<dbReference type="AlphaFoldDB" id="A0AA87ANE0"/>
<name>A0AA87ANE0_9BACL</name>
<protein>
    <recommendedName>
        <fullName evidence="4">HTH cro/C1-type domain-containing protein</fullName>
    </recommendedName>
</protein>
<dbReference type="CDD" id="cd06529">
    <property type="entry name" value="S24_LexA-like"/>
    <property type="match status" value="1"/>
</dbReference>
<dbReference type="Proteomes" id="UP000004773">
    <property type="component" value="Unassembled WGS sequence"/>
</dbReference>
<dbReference type="Gene3D" id="1.10.260.40">
    <property type="entry name" value="lambda repressor-like DNA-binding domains"/>
    <property type="match status" value="1"/>
</dbReference>
<feature type="domain" description="HTH cro/C1-type" evidence="4">
    <location>
        <begin position="44"/>
        <end position="73"/>
    </location>
</feature>
<evidence type="ECO:0000259" key="4">
    <source>
        <dbReference type="PROSITE" id="PS50943"/>
    </source>
</evidence>
<dbReference type="Gene3D" id="2.10.109.10">
    <property type="entry name" value="Umud Fragment, subunit A"/>
    <property type="match status" value="1"/>
</dbReference>
<dbReference type="CDD" id="cd00093">
    <property type="entry name" value="HTH_XRE"/>
    <property type="match status" value="1"/>
</dbReference>
<evidence type="ECO:0000256" key="1">
    <source>
        <dbReference type="ARBA" id="ARBA00023015"/>
    </source>
</evidence>
<comment type="caution">
    <text evidence="5">The sequence shown here is derived from an EMBL/GenBank/DDBJ whole genome shotgun (WGS) entry which is preliminary data.</text>
</comment>
<dbReference type="InterPro" id="IPR010982">
    <property type="entry name" value="Lambda_DNA-bd_dom_sf"/>
</dbReference>
<evidence type="ECO:0000313" key="5">
    <source>
        <dbReference type="EMBL" id="EGF88498.1"/>
    </source>
</evidence>
<evidence type="ECO:0000256" key="2">
    <source>
        <dbReference type="ARBA" id="ARBA00023125"/>
    </source>
</evidence>
<evidence type="ECO:0000256" key="3">
    <source>
        <dbReference type="ARBA" id="ARBA00023163"/>
    </source>
</evidence>
<dbReference type="RefSeq" id="WP_003147111.1">
    <property type="nucleotide sequence ID" value="NZ_GL883583.1"/>
</dbReference>
<organism evidence="5 6">
    <name type="scientific">Gemella haemolysans M341</name>
    <dbReference type="NCBI Taxonomy" id="562981"/>
    <lineage>
        <taxon>Bacteria</taxon>
        <taxon>Bacillati</taxon>
        <taxon>Bacillota</taxon>
        <taxon>Bacilli</taxon>
        <taxon>Bacillales</taxon>
        <taxon>Gemellaceae</taxon>
        <taxon>Gemella</taxon>
    </lineage>
</organism>
<dbReference type="PANTHER" id="PTHR40661">
    <property type="match status" value="1"/>
</dbReference>
<proteinExistence type="predicted"/>
<dbReference type="SUPFAM" id="SSF51306">
    <property type="entry name" value="LexA/Signal peptidase"/>
    <property type="match status" value="1"/>
</dbReference>
<dbReference type="InterPro" id="IPR039418">
    <property type="entry name" value="LexA-like"/>
</dbReference>
<dbReference type="InterPro" id="IPR036286">
    <property type="entry name" value="LexA/Signal_pep-like_sf"/>
</dbReference>
<dbReference type="Pfam" id="PF00717">
    <property type="entry name" value="Peptidase_S24"/>
    <property type="match status" value="1"/>
</dbReference>
<evidence type="ECO:0000313" key="6">
    <source>
        <dbReference type="Proteomes" id="UP000004773"/>
    </source>
</evidence>
<dbReference type="PROSITE" id="PS50943">
    <property type="entry name" value="HTH_CROC1"/>
    <property type="match status" value="1"/>
</dbReference>
<dbReference type="EMBL" id="ACRO01000015">
    <property type="protein sequence ID" value="EGF88498.1"/>
    <property type="molecule type" value="Genomic_DNA"/>
</dbReference>
<dbReference type="InterPro" id="IPR001387">
    <property type="entry name" value="Cro/C1-type_HTH"/>
</dbReference>
<accession>A0AA87ANE0</accession>
<dbReference type="GO" id="GO:0003677">
    <property type="term" value="F:DNA binding"/>
    <property type="evidence" value="ECO:0007669"/>
    <property type="project" value="UniProtKB-KW"/>
</dbReference>
<reference evidence="5 6" key="1">
    <citation type="submission" date="2011-03" db="EMBL/GenBank/DDBJ databases">
        <title>The Genome Sequence of Gemella haemolysans M341.</title>
        <authorList>
            <consortium name="The Broad Institute Genome Sequencing Platform"/>
            <consortium name="The Broad Institute Genome Sequencing Center for Infectious Disease"/>
            <person name="Earl A."/>
            <person name="Ward D."/>
            <person name="Feldgarden M."/>
            <person name="Gevers D."/>
            <person name="Sibley C.D."/>
            <person name="Field T.R."/>
            <person name="Grinwis M."/>
            <person name="Eshaghurshan C.S."/>
            <person name="Surette M.G."/>
            <person name="Young S.K."/>
            <person name="Zeng Q."/>
            <person name="Gargeya S."/>
            <person name="Fitzgerald M."/>
            <person name="Haas B."/>
            <person name="Abouelleil A."/>
            <person name="Alvarado L."/>
            <person name="Arachchi H.M."/>
            <person name="Berlin A."/>
            <person name="Brown A."/>
            <person name="Chapman S.B."/>
            <person name="Chen Z."/>
            <person name="Dunbar C."/>
            <person name="Freedman E."/>
            <person name="Gearin G."/>
            <person name="Gellesch M."/>
            <person name="Goldberg J."/>
            <person name="Griggs A."/>
            <person name="Gujja S."/>
            <person name="Heilman E.R."/>
            <person name="Heiman D."/>
            <person name="Howarth C."/>
            <person name="Larson L."/>
            <person name="Lui A."/>
            <person name="MacDonald P.J.P."/>
            <person name="Mehta T."/>
            <person name="Montmayeur A."/>
            <person name="Murphy C."/>
            <person name="Neiman D."/>
            <person name="Pearson M."/>
            <person name="Priest M."/>
            <person name="Roberts A."/>
            <person name="Saif S."/>
            <person name="Shea T."/>
            <person name="Shenoy N."/>
            <person name="Sisk P."/>
            <person name="Stolte C."/>
            <person name="Sykes S."/>
            <person name="White J."/>
            <person name="Yandava C."/>
            <person name="Wortman J."/>
            <person name="Nusbaum C."/>
            <person name="Birren B."/>
        </authorList>
    </citation>
    <scope>NUCLEOTIDE SEQUENCE [LARGE SCALE GENOMIC DNA]</scope>
    <source>
        <strain evidence="5 6">M341</strain>
    </source>
</reference>
<dbReference type="PANTHER" id="PTHR40661:SF1">
    <property type="entry name" value="HTH CRO_C1-TYPE DOMAIN-CONTAINING PROTEIN"/>
    <property type="match status" value="1"/>
</dbReference>
<keyword evidence="2" id="KW-0238">DNA-binding</keyword>
<gene>
    <name evidence="5" type="ORF">HMPREF0428_01016</name>
</gene>
<keyword evidence="3" id="KW-0804">Transcription</keyword>